<sequence>MADAQEFALQRAGFAGGAVGGGEALAMIGSELGTSGCDLGAFWRAYRPYLASGLDTFLPFGDACFVYLTDAFRHVDPFG</sequence>
<reference evidence="1" key="1">
    <citation type="journal article" date="2015" name="Nature">
        <title>Complex archaea that bridge the gap between prokaryotes and eukaryotes.</title>
        <authorList>
            <person name="Spang A."/>
            <person name="Saw J.H."/>
            <person name="Jorgensen S.L."/>
            <person name="Zaremba-Niedzwiedzka K."/>
            <person name="Martijn J."/>
            <person name="Lind A.E."/>
            <person name="van Eijk R."/>
            <person name="Schleper C."/>
            <person name="Guy L."/>
            <person name="Ettema T.J."/>
        </authorList>
    </citation>
    <scope>NUCLEOTIDE SEQUENCE</scope>
</reference>
<dbReference type="AlphaFoldDB" id="A0A0F9AX72"/>
<protein>
    <submittedName>
        <fullName evidence="1">Uncharacterized protein</fullName>
    </submittedName>
</protein>
<accession>A0A0F9AX72</accession>
<gene>
    <name evidence="1" type="ORF">LCGC14_2598590</name>
</gene>
<comment type="caution">
    <text evidence="1">The sequence shown here is derived from an EMBL/GenBank/DDBJ whole genome shotgun (WGS) entry which is preliminary data.</text>
</comment>
<proteinExistence type="predicted"/>
<organism evidence="1">
    <name type="scientific">marine sediment metagenome</name>
    <dbReference type="NCBI Taxonomy" id="412755"/>
    <lineage>
        <taxon>unclassified sequences</taxon>
        <taxon>metagenomes</taxon>
        <taxon>ecological metagenomes</taxon>
    </lineage>
</organism>
<dbReference type="EMBL" id="LAZR01043816">
    <property type="protein sequence ID" value="KKL06182.1"/>
    <property type="molecule type" value="Genomic_DNA"/>
</dbReference>
<name>A0A0F9AX72_9ZZZZ</name>
<evidence type="ECO:0000313" key="1">
    <source>
        <dbReference type="EMBL" id="KKL06182.1"/>
    </source>
</evidence>